<evidence type="ECO:0000313" key="2">
    <source>
        <dbReference type="EMBL" id="KAG2194289.1"/>
    </source>
</evidence>
<dbReference type="Proteomes" id="UP000650833">
    <property type="component" value="Unassembled WGS sequence"/>
</dbReference>
<dbReference type="OrthoDB" id="2290970at2759"/>
<dbReference type="AlphaFoldDB" id="A0A8H7UXL1"/>
<keyword evidence="3" id="KW-1185">Reference proteome</keyword>
<gene>
    <name evidence="2" type="ORF">INT46_001799</name>
</gene>
<reference evidence="2" key="1">
    <citation type="submission" date="2020-12" db="EMBL/GenBank/DDBJ databases">
        <title>Metabolic potential, ecology and presence of endohyphal bacteria is reflected in genomic diversity of Mucoromycotina.</title>
        <authorList>
            <person name="Muszewska A."/>
            <person name="Okrasinska A."/>
            <person name="Steczkiewicz K."/>
            <person name="Drgas O."/>
            <person name="Orlowska M."/>
            <person name="Perlinska-Lenart U."/>
            <person name="Aleksandrzak-Piekarczyk T."/>
            <person name="Szatraj K."/>
            <person name="Zielenkiewicz U."/>
            <person name="Pilsyk S."/>
            <person name="Malc E."/>
            <person name="Mieczkowski P."/>
            <person name="Kruszewska J.S."/>
            <person name="Biernat P."/>
            <person name="Pawlowska J."/>
        </authorList>
    </citation>
    <scope>NUCLEOTIDE SEQUENCE</scope>
    <source>
        <strain evidence="2">CBS 226.32</strain>
    </source>
</reference>
<dbReference type="EMBL" id="JAEPRC010000594">
    <property type="protein sequence ID" value="KAG2194289.1"/>
    <property type="molecule type" value="Genomic_DNA"/>
</dbReference>
<feature type="signal peptide" evidence="1">
    <location>
        <begin position="1"/>
        <end position="21"/>
    </location>
</feature>
<protein>
    <submittedName>
        <fullName evidence="2">Uncharacterized protein</fullName>
    </submittedName>
</protein>
<accession>A0A8H7UXL1</accession>
<keyword evidence="1" id="KW-0732">Signal</keyword>
<organism evidence="2 3">
    <name type="scientific">Mucor plumbeus</name>
    <dbReference type="NCBI Taxonomy" id="97098"/>
    <lineage>
        <taxon>Eukaryota</taxon>
        <taxon>Fungi</taxon>
        <taxon>Fungi incertae sedis</taxon>
        <taxon>Mucoromycota</taxon>
        <taxon>Mucoromycotina</taxon>
        <taxon>Mucoromycetes</taxon>
        <taxon>Mucorales</taxon>
        <taxon>Mucorineae</taxon>
        <taxon>Mucoraceae</taxon>
        <taxon>Mucor</taxon>
    </lineage>
</organism>
<sequence length="354" mass="35628">MIRTVSAIYVLLACSLLTVQAQQQQANNVVSPSAVDNGNAASIFQNMINYFNEHPFTDAANKPHQAFQNMIQQMQSADSSNANAPTNSAANDPVANIVLPAIPPSVANVVLSSTPPVTNNINAVAKNAPADIPIALAAGIPASVAAAAAIPPNQAATTTNNAPQKNAVIISGEPVVNQNPSVSAAVEPSAAAPIVVPEASAVLPQVPNVVPEASAVAPSINPSAAAIAPISPSVASVESIVVNPSIEAASIVPVSTIIASESSAFPPVQPSTTAPHSLATGTTMMSRTNAMSTATLSATRSFSNSASISRSASPTITSTIPSISASNDLKQGNNITLSIALGFVIVIVTMISTI</sequence>
<feature type="chain" id="PRO_5034782076" evidence="1">
    <location>
        <begin position="22"/>
        <end position="354"/>
    </location>
</feature>
<proteinExistence type="predicted"/>
<evidence type="ECO:0000256" key="1">
    <source>
        <dbReference type="SAM" id="SignalP"/>
    </source>
</evidence>
<name>A0A8H7UXL1_9FUNG</name>
<comment type="caution">
    <text evidence="2">The sequence shown here is derived from an EMBL/GenBank/DDBJ whole genome shotgun (WGS) entry which is preliminary data.</text>
</comment>
<evidence type="ECO:0000313" key="3">
    <source>
        <dbReference type="Proteomes" id="UP000650833"/>
    </source>
</evidence>